<reference evidence="9 10" key="1">
    <citation type="submission" date="2016-12" db="EMBL/GenBank/DDBJ databases">
        <title>The whole genome sequencing and assembly of Lactobacillus alimentarius DSM 20249T strain.</title>
        <authorList>
            <person name="Lee Y.-J."/>
            <person name="Yi H."/>
            <person name="Bahn Y.-S."/>
            <person name="Kim J.F."/>
            <person name="Lee D.-W."/>
        </authorList>
    </citation>
    <scope>NUCLEOTIDE SEQUENCE [LARGE SCALE GENOMIC DNA]</scope>
    <source>
        <strain evidence="9 10">DSM 20249</strain>
    </source>
</reference>
<dbReference type="KEGG" id="lali:LA20249_04505"/>
<feature type="transmembrane region" description="Helical" evidence="8">
    <location>
        <begin position="228"/>
        <end position="256"/>
    </location>
</feature>
<feature type="transmembrane region" description="Helical" evidence="8">
    <location>
        <begin position="37"/>
        <end position="55"/>
    </location>
</feature>
<dbReference type="Proteomes" id="UP000234653">
    <property type="component" value="Chromosome"/>
</dbReference>
<evidence type="ECO:0008006" key="11">
    <source>
        <dbReference type="Google" id="ProtNLM"/>
    </source>
</evidence>
<evidence type="ECO:0000256" key="5">
    <source>
        <dbReference type="ARBA" id="ARBA00022692"/>
    </source>
</evidence>
<keyword evidence="10" id="KW-1185">Reference proteome</keyword>
<keyword evidence="7 8" id="KW-0472">Membrane</keyword>
<dbReference type="GO" id="GO:0004659">
    <property type="term" value="F:prenyltransferase activity"/>
    <property type="evidence" value="ECO:0007669"/>
    <property type="project" value="InterPro"/>
</dbReference>
<dbReference type="GO" id="GO:0009234">
    <property type="term" value="P:menaquinone biosynthetic process"/>
    <property type="evidence" value="ECO:0007669"/>
    <property type="project" value="UniProtKB-UniPathway"/>
</dbReference>
<comment type="pathway">
    <text evidence="2">Quinol/quinone metabolism; menaquinone biosynthesis.</text>
</comment>
<dbReference type="InterPro" id="IPR026046">
    <property type="entry name" value="UBIAD1"/>
</dbReference>
<dbReference type="GO" id="GO:0016020">
    <property type="term" value="C:membrane"/>
    <property type="evidence" value="ECO:0007669"/>
    <property type="project" value="UniProtKB-SubCell"/>
</dbReference>
<proteinExistence type="predicted"/>
<dbReference type="PANTHER" id="PTHR13929">
    <property type="entry name" value="1,4-DIHYDROXY-2-NAPHTHOATE OCTAPRENYLTRANSFERASE"/>
    <property type="match status" value="1"/>
</dbReference>
<feature type="transmembrane region" description="Helical" evidence="8">
    <location>
        <begin position="92"/>
        <end position="109"/>
    </location>
</feature>
<dbReference type="PANTHER" id="PTHR13929:SF0">
    <property type="entry name" value="UBIA PRENYLTRANSFERASE DOMAIN-CONTAINING PROTEIN 1"/>
    <property type="match status" value="1"/>
</dbReference>
<evidence type="ECO:0000256" key="7">
    <source>
        <dbReference type="ARBA" id="ARBA00023136"/>
    </source>
</evidence>
<name>A0A2K9HG24_9LACO</name>
<evidence type="ECO:0000256" key="4">
    <source>
        <dbReference type="ARBA" id="ARBA00022679"/>
    </source>
</evidence>
<dbReference type="AlphaFoldDB" id="A0A2K9HG24"/>
<keyword evidence="4" id="KW-0808">Transferase</keyword>
<dbReference type="Pfam" id="PF01040">
    <property type="entry name" value="UbiA"/>
    <property type="match status" value="1"/>
</dbReference>
<dbReference type="STRING" id="1423720.FC67_GL002006"/>
<keyword evidence="6 8" id="KW-1133">Transmembrane helix</keyword>
<dbReference type="EMBL" id="CP018867">
    <property type="protein sequence ID" value="AUI71501.1"/>
    <property type="molecule type" value="Genomic_DNA"/>
</dbReference>
<dbReference type="GO" id="GO:0042371">
    <property type="term" value="P:vitamin K biosynthetic process"/>
    <property type="evidence" value="ECO:0007669"/>
    <property type="project" value="TreeGrafter"/>
</dbReference>
<keyword evidence="5 8" id="KW-0812">Transmembrane</keyword>
<dbReference type="InterPro" id="IPR044878">
    <property type="entry name" value="UbiA_sf"/>
</dbReference>
<sequence>MDRKLFSELSEIKTTTLDIAWLILAIVFTYLNYETFNLIYGLLGFVAVFFIHLFINFHNNYMDYRNSTSEEYRKKISTIGINRESLAIVKKWMYGLAIFPLIIGAFLVYKTGWITLVLGIIGIGVGLLYSAGPKPLNSTMFGEIVVAVAITQLIPVTYVYLGLVGVGKFDSSTAISIILVSLPNTFAAFCAELSNGTCDLEADVKNGRNTLVSRIGKTNALSLFKASWALAFLLIPILAVLKVVPYITLLLVLLYPNIWDDLRPYLKEQIKTKTYPLVIKAVTKLVVGYILLIAVGAIIKMIMSLIVTAH</sequence>
<keyword evidence="3" id="KW-0474">Menaquinone biosynthesis</keyword>
<dbReference type="CDD" id="cd13962">
    <property type="entry name" value="PT_UbiA_UBIAD1"/>
    <property type="match status" value="1"/>
</dbReference>
<dbReference type="RefSeq" id="WP_057739951.1">
    <property type="nucleotide sequence ID" value="NZ_AZDQ01000045.1"/>
</dbReference>
<evidence type="ECO:0000256" key="1">
    <source>
        <dbReference type="ARBA" id="ARBA00004141"/>
    </source>
</evidence>
<dbReference type="InterPro" id="IPR000537">
    <property type="entry name" value="UbiA_prenyltransferase"/>
</dbReference>
<dbReference type="UniPathway" id="UPA00079"/>
<organism evidence="9 10">
    <name type="scientific">Companilactobacillus alimentarius DSM 20249</name>
    <dbReference type="NCBI Taxonomy" id="1423720"/>
    <lineage>
        <taxon>Bacteria</taxon>
        <taxon>Bacillati</taxon>
        <taxon>Bacillota</taxon>
        <taxon>Bacilli</taxon>
        <taxon>Lactobacillales</taxon>
        <taxon>Lactobacillaceae</taxon>
        <taxon>Companilactobacillus</taxon>
    </lineage>
</organism>
<evidence type="ECO:0000256" key="6">
    <source>
        <dbReference type="ARBA" id="ARBA00022989"/>
    </source>
</evidence>
<feature type="transmembrane region" description="Helical" evidence="8">
    <location>
        <begin position="115"/>
        <end position="132"/>
    </location>
</feature>
<evidence type="ECO:0000256" key="2">
    <source>
        <dbReference type="ARBA" id="ARBA00004863"/>
    </source>
</evidence>
<evidence type="ECO:0000313" key="10">
    <source>
        <dbReference type="Proteomes" id="UP000234653"/>
    </source>
</evidence>
<feature type="transmembrane region" description="Helical" evidence="8">
    <location>
        <begin position="277"/>
        <end position="307"/>
    </location>
</feature>
<protein>
    <recommendedName>
        <fullName evidence="11">Prenyltransferase</fullName>
    </recommendedName>
</protein>
<gene>
    <name evidence="9" type="ORF">LA20249_04505</name>
</gene>
<dbReference type="Gene3D" id="1.10.357.140">
    <property type="entry name" value="UbiA prenyltransferase"/>
    <property type="match status" value="1"/>
</dbReference>
<evidence type="ECO:0000313" key="9">
    <source>
        <dbReference type="EMBL" id="AUI71501.1"/>
    </source>
</evidence>
<evidence type="ECO:0000256" key="8">
    <source>
        <dbReference type="SAM" id="Phobius"/>
    </source>
</evidence>
<feature type="transmembrane region" description="Helical" evidence="8">
    <location>
        <begin position="144"/>
        <end position="163"/>
    </location>
</feature>
<comment type="subcellular location">
    <subcellularLocation>
        <location evidence="1">Membrane</location>
        <topology evidence="1">Multi-pass membrane protein</topology>
    </subcellularLocation>
</comment>
<feature type="transmembrane region" description="Helical" evidence="8">
    <location>
        <begin position="12"/>
        <end position="31"/>
    </location>
</feature>
<evidence type="ECO:0000256" key="3">
    <source>
        <dbReference type="ARBA" id="ARBA00022428"/>
    </source>
</evidence>
<accession>A0A2K9HG24</accession>